<sequence length="179" mass="19310">MSPRPLWCVITSSSSSVDRDTASPSNSPIYIQLTSFLPCMPVHDPGLRSTVPPKVASLTDPAAGTIRSYWLPCALADYACWYCTRTRTVGGVGGVLTRCSLHVAITRRREENEKCMFPVLPVALASTCKQQDSEPAVVLPRSKLSQPSLSGSVSLRIMLNHAAGQGSACRIVNCSDMRN</sequence>
<proteinExistence type="predicted"/>
<evidence type="ECO:0000313" key="2">
    <source>
        <dbReference type="Proteomes" id="UP000298327"/>
    </source>
</evidence>
<name>A0A4Y9ZEP9_9AGAM</name>
<protein>
    <submittedName>
        <fullName evidence="1">Uncharacterized protein</fullName>
    </submittedName>
</protein>
<dbReference type="EMBL" id="SEOQ01000020">
    <property type="protein sequence ID" value="TFY72238.1"/>
    <property type="molecule type" value="Genomic_DNA"/>
</dbReference>
<evidence type="ECO:0000313" key="1">
    <source>
        <dbReference type="EMBL" id="TFY72238.1"/>
    </source>
</evidence>
<gene>
    <name evidence="1" type="ORF">EVG20_g756</name>
</gene>
<organism evidence="1 2">
    <name type="scientific">Dentipellis fragilis</name>
    <dbReference type="NCBI Taxonomy" id="205917"/>
    <lineage>
        <taxon>Eukaryota</taxon>
        <taxon>Fungi</taxon>
        <taxon>Dikarya</taxon>
        <taxon>Basidiomycota</taxon>
        <taxon>Agaricomycotina</taxon>
        <taxon>Agaricomycetes</taxon>
        <taxon>Russulales</taxon>
        <taxon>Hericiaceae</taxon>
        <taxon>Dentipellis</taxon>
    </lineage>
</organism>
<dbReference type="Proteomes" id="UP000298327">
    <property type="component" value="Unassembled WGS sequence"/>
</dbReference>
<keyword evidence="2" id="KW-1185">Reference proteome</keyword>
<dbReference type="AlphaFoldDB" id="A0A4Y9ZEP9"/>
<comment type="caution">
    <text evidence="1">The sequence shown here is derived from an EMBL/GenBank/DDBJ whole genome shotgun (WGS) entry which is preliminary data.</text>
</comment>
<reference evidence="1 2" key="1">
    <citation type="submission" date="2019-02" db="EMBL/GenBank/DDBJ databases">
        <title>Genome sequencing of the rare red list fungi Dentipellis fragilis.</title>
        <authorList>
            <person name="Buettner E."/>
            <person name="Kellner H."/>
        </authorList>
    </citation>
    <scope>NUCLEOTIDE SEQUENCE [LARGE SCALE GENOMIC DNA]</scope>
    <source>
        <strain evidence="1 2">DSM 105465</strain>
    </source>
</reference>
<accession>A0A4Y9ZEP9</accession>